<sequence length="46" mass="5097">METLLKPTAGQLIENAAQTVNQTLKGVKERMVKSAKIAFTILLKRL</sequence>
<name>H1YIK8_9SPHI</name>
<reference evidence="1" key="1">
    <citation type="submission" date="2011-09" db="EMBL/GenBank/DDBJ databases">
        <title>The permanent draft genome of Mucilaginibacter paludis DSM 18603.</title>
        <authorList>
            <consortium name="US DOE Joint Genome Institute (JGI-PGF)"/>
            <person name="Lucas S."/>
            <person name="Han J."/>
            <person name="Lapidus A."/>
            <person name="Bruce D."/>
            <person name="Goodwin L."/>
            <person name="Pitluck S."/>
            <person name="Peters L."/>
            <person name="Kyrpides N."/>
            <person name="Mavromatis K."/>
            <person name="Ivanova N."/>
            <person name="Mikhailova N."/>
            <person name="Held B."/>
            <person name="Detter J.C."/>
            <person name="Tapia R."/>
            <person name="Han C."/>
            <person name="Land M."/>
            <person name="Hauser L."/>
            <person name="Markowitz V."/>
            <person name="Cheng J.-F."/>
            <person name="Hugenholtz P."/>
            <person name="Woyke T."/>
            <person name="Wu D."/>
            <person name="Tindall B."/>
            <person name="Brambilla E."/>
            <person name="Klenk H.-P."/>
            <person name="Eisen J.A."/>
        </authorList>
    </citation>
    <scope>NUCLEOTIDE SEQUENCE [LARGE SCALE GENOMIC DNA]</scope>
    <source>
        <strain evidence="1">DSM 18603</strain>
    </source>
</reference>
<dbReference type="RefSeq" id="WP_008506677.1">
    <property type="nucleotide sequence ID" value="NZ_CM001403.1"/>
</dbReference>
<evidence type="ECO:0000313" key="1">
    <source>
        <dbReference type="EMBL" id="EHQ26574.1"/>
    </source>
</evidence>
<proteinExistence type="predicted"/>
<dbReference type="EMBL" id="CM001403">
    <property type="protein sequence ID" value="EHQ26574.1"/>
    <property type="molecule type" value="Genomic_DNA"/>
</dbReference>
<evidence type="ECO:0000313" key="2">
    <source>
        <dbReference type="Proteomes" id="UP000002774"/>
    </source>
</evidence>
<dbReference type="HOGENOM" id="CLU_3185986_0_0_10"/>
<accession>H1YIK8</accession>
<protein>
    <submittedName>
        <fullName evidence="1">Uncharacterized protein</fullName>
    </submittedName>
</protein>
<organism evidence="1 2">
    <name type="scientific">Mucilaginibacter paludis DSM 18603</name>
    <dbReference type="NCBI Taxonomy" id="714943"/>
    <lineage>
        <taxon>Bacteria</taxon>
        <taxon>Pseudomonadati</taxon>
        <taxon>Bacteroidota</taxon>
        <taxon>Sphingobacteriia</taxon>
        <taxon>Sphingobacteriales</taxon>
        <taxon>Sphingobacteriaceae</taxon>
        <taxon>Mucilaginibacter</taxon>
    </lineage>
</organism>
<gene>
    <name evidence="1" type="ORF">Mucpa_2452</name>
</gene>
<dbReference type="Proteomes" id="UP000002774">
    <property type="component" value="Chromosome"/>
</dbReference>
<keyword evidence="2" id="KW-1185">Reference proteome</keyword>
<dbReference type="AlphaFoldDB" id="H1YIK8"/>